<reference evidence="1 4" key="3">
    <citation type="journal article" date="2022" name="G3 (Bethesda)">
        <title>Whole-genome sequence and methylome profiling of the almond [Prunus dulcis (Mill.) D.A. Webb] cultivar 'Nonpareil'.</title>
        <authorList>
            <person name="D'Amico-Willman K.M."/>
            <person name="Ouma W.Z."/>
            <person name="Meulia T."/>
            <person name="Sideli G.M."/>
            <person name="Gradziel T.M."/>
            <person name="Fresnedo-Ramirez J."/>
        </authorList>
    </citation>
    <scope>NUCLEOTIDE SEQUENCE [LARGE SCALE GENOMIC DNA]</scope>
    <source>
        <strain evidence="1">Clone GOH B32 T37-40</strain>
    </source>
</reference>
<sequence>MALENFESFFERQLELSDREIIGVVIGSSEVSYRFVGFPYSLVAKIASQQEVHRDNFIKAFTSLRKGSDEVSIKEIAYNRFWIHFVCDWDRQRVLDMEPWTFRRCLILLATVTEEDCIHMTALTHGTF</sequence>
<organism evidence="2 3">
    <name type="scientific">Prunus dulcis</name>
    <name type="common">Almond</name>
    <name type="synonym">Amygdalus dulcis</name>
    <dbReference type="NCBI Taxonomy" id="3755"/>
    <lineage>
        <taxon>Eukaryota</taxon>
        <taxon>Viridiplantae</taxon>
        <taxon>Streptophyta</taxon>
        <taxon>Embryophyta</taxon>
        <taxon>Tracheophyta</taxon>
        <taxon>Spermatophyta</taxon>
        <taxon>Magnoliopsida</taxon>
        <taxon>eudicotyledons</taxon>
        <taxon>Gunneridae</taxon>
        <taxon>Pentapetalae</taxon>
        <taxon>rosids</taxon>
        <taxon>fabids</taxon>
        <taxon>Rosales</taxon>
        <taxon>Rosaceae</taxon>
        <taxon>Amygdaloideae</taxon>
        <taxon>Amygdaleae</taxon>
        <taxon>Prunus</taxon>
    </lineage>
</organism>
<evidence type="ECO:0000313" key="4">
    <source>
        <dbReference type="Proteomes" id="UP001054821"/>
    </source>
</evidence>
<dbReference type="Proteomes" id="UP000327085">
    <property type="component" value="Chromosome 2"/>
</dbReference>
<dbReference type="EMBL" id="CABIKO010000780">
    <property type="protein sequence ID" value="VVA39389.1"/>
    <property type="molecule type" value="Genomic_DNA"/>
</dbReference>
<evidence type="ECO:0000313" key="3">
    <source>
        <dbReference type="Proteomes" id="UP000327085"/>
    </source>
</evidence>
<dbReference type="Gramene" id="VVA39389">
    <property type="protein sequence ID" value="VVA39389"/>
    <property type="gene ID" value="Prudul26B008396"/>
</dbReference>
<reference evidence="2" key="1">
    <citation type="submission" date="2019-07" db="EMBL/GenBank/DDBJ databases">
        <authorList>
            <person name="Alioto T."/>
            <person name="Alioto T."/>
            <person name="Gomez Garrido J."/>
        </authorList>
    </citation>
    <scope>NUCLEOTIDE SEQUENCE</scope>
</reference>
<keyword evidence="4" id="KW-1185">Reference proteome</keyword>
<dbReference type="AlphaFoldDB" id="A0A5E4GHN5"/>
<protein>
    <submittedName>
        <fullName evidence="2">PREDICTED: PRUPE_3G153700</fullName>
    </submittedName>
</protein>
<dbReference type="Proteomes" id="UP001054821">
    <property type="component" value="Chromosome 2"/>
</dbReference>
<dbReference type="EMBL" id="JAJFAZ020000002">
    <property type="protein sequence ID" value="KAI5344460.1"/>
    <property type="molecule type" value="Genomic_DNA"/>
</dbReference>
<evidence type="ECO:0000313" key="2">
    <source>
        <dbReference type="EMBL" id="VVA39389.1"/>
    </source>
</evidence>
<evidence type="ECO:0000313" key="1">
    <source>
        <dbReference type="EMBL" id="KAI5344460.1"/>
    </source>
</evidence>
<accession>A0A5E4GHN5</accession>
<dbReference type="InParanoid" id="A0A5E4GHN5"/>
<gene>
    <name evidence="2" type="ORF">ALMOND_2B008396</name>
    <name evidence="1" type="ORF">L3X38_012337</name>
</gene>
<proteinExistence type="predicted"/>
<reference evidence="3" key="2">
    <citation type="journal article" date="2020" name="Plant J.">
        <title>Transposons played a major role in the diversification between the closely related almond and peach genomes: results from the almond genome sequence.</title>
        <authorList>
            <person name="Alioto T."/>
            <person name="Alexiou K.G."/>
            <person name="Bardil A."/>
            <person name="Barteri F."/>
            <person name="Castanera R."/>
            <person name="Cruz F."/>
            <person name="Dhingra A."/>
            <person name="Duval H."/>
            <person name="Fernandez I Marti A."/>
            <person name="Frias L."/>
            <person name="Galan B."/>
            <person name="Garcia J.L."/>
            <person name="Howad W."/>
            <person name="Gomez-Garrido J."/>
            <person name="Gut M."/>
            <person name="Julca I."/>
            <person name="Morata J."/>
            <person name="Puigdomenech P."/>
            <person name="Ribeca P."/>
            <person name="Rubio Cabetas M.J."/>
            <person name="Vlasova A."/>
            <person name="Wirthensohn M."/>
            <person name="Garcia-Mas J."/>
            <person name="Gabaldon T."/>
            <person name="Casacuberta J.M."/>
            <person name="Arus P."/>
        </authorList>
    </citation>
    <scope>NUCLEOTIDE SEQUENCE [LARGE SCALE GENOMIC DNA]</scope>
    <source>
        <strain evidence="3">cv. Texas</strain>
    </source>
</reference>
<name>A0A5E4GHN5_PRUDU</name>